<evidence type="ECO:0000256" key="5">
    <source>
        <dbReference type="SAM" id="Phobius"/>
    </source>
</evidence>
<name>A0AAV2TTA2_CALDB</name>
<keyword evidence="2 5" id="KW-0812">Transmembrane</keyword>
<dbReference type="AlphaFoldDB" id="A0AAV2TTA2"/>
<dbReference type="SUPFAM" id="SSF48652">
    <property type="entry name" value="Tetraspanin"/>
    <property type="match status" value="1"/>
</dbReference>
<comment type="subcellular location">
    <subcellularLocation>
        <location evidence="1">Membrane</location>
        <topology evidence="1">Multi-pass membrane protein</topology>
    </subcellularLocation>
</comment>
<reference evidence="6" key="1">
    <citation type="submission" date="2024-06" db="EMBL/GenBank/DDBJ databases">
        <authorList>
            <person name="Liu X."/>
            <person name="Lenzi L."/>
            <person name="Haldenby T S."/>
            <person name="Uol C."/>
        </authorList>
    </citation>
    <scope>NUCLEOTIDE SEQUENCE</scope>
</reference>
<dbReference type="InterPro" id="IPR008952">
    <property type="entry name" value="Tetraspanin_EC2_sf"/>
</dbReference>
<gene>
    <name evidence="6" type="ORF">CDAUBV1_LOCUS14546</name>
</gene>
<feature type="transmembrane region" description="Helical" evidence="5">
    <location>
        <begin position="56"/>
        <end position="80"/>
    </location>
</feature>
<dbReference type="GO" id="GO:0016020">
    <property type="term" value="C:membrane"/>
    <property type="evidence" value="ECO:0007669"/>
    <property type="project" value="UniProtKB-SubCell"/>
</dbReference>
<feature type="transmembrane region" description="Helical" evidence="5">
    <location>
        <begin position="315"/>
        <end position="342"/>
    </location>
</feature>
<dbReference type="InterPro" id="IPR018499">
    <property type="entry name" value="Tetraspanin/Peripherin"/>
</dbReference>
<evidence type="ECO:0000313" key="6">
    <source>
        <dbReference type="EMBL" id="CAL5139515.1"/>
    </source>
</evidence>
<evidence type="ECO:0000256" key="3">
    <source>
        <dbReference type="ARBA" id="ARBA00022989"/>
    </source>
</evidence>
<dbReference type="Proteomes" id="UP001497525">
    <property type="component" value="Unassembled WGS sequence"/>
</dbReference>
<keyword evidence="3 5" id="KW-1133">Transmembrane helix</keyword>
<evidence type="ECO:0000313" key="7">
    <source>
        <dbReference type="Proteomes" id="UP001497525"/>
    </source>
</evidence>
<evidence type="ECO:0000256" key="2">
    <source>
        <dbReference type="ARBA" id="ARBA00022692"/>
    </source>
</evidence>
<keyword evidence="4 5" id="KW-0472">Membrane</keyword>
<evidence type="ECO:0000256" key="4">
    <source>
        <dbReference type="ARBA" id="ARBA00023136"/>
    </source>
</evidence>
<evidence type="ECO:0000256" key="1">
    <source>
        <dbReference type="ARBA" id="ARBA00004141"/>
    </source>
</evidence>
<dbReference type="EMBL" id="CAXLJL010000601">
    <property type="protein sequence ID" value="CAL5139515.1"/>
    <property type="molecule type" value="Genomic_DNA"/>
</dbReference>
<accession>A0AAV2TTA2</accession>
<protein>
    <recommendedName>
        <fullName evidence="8">Tetraspanin</fullName>
    </recommendedName>
</protein>
<sequence>MDAGSQSRRLNLLFLLHFLFVWTLCTTGVVCLTFAVRPLSEEFRDCPVLNTSFTSFWVETAVSVAQVTLATVMFIGLVIATCQAWRQSSPSVSLSATILQAAGNFGSLSQLHVSKTTTDVVAGGPWSGSPKLSNTSTDSTVLLQEFGPPRRLCCHTGCRTQAQVGWQKPVSIVLAFITVGHIVALILICNSKNQLSGPNGKFKSLVTNLFIEAKVQHTDVPHRRSVRRLSSEHCWEVIQRELRCCGPYGYLDWNQNYSRSVSSPKYKSNRTIPFSCICTDGGPEPCDGRAVIKTIQGPVYARGCIDPLTNVLNEYFLLLMASIPITIGCILITSLIDIIFTLKTANILLKQMKIHRITNISQLVDYP</sequence>
<comment type="caution">
    <text evidence="6">The sequence shown here is derived from an EMBL/GenBank/DDBJ whole genome shotgun (WGS) entry which is preliminary data.</text>
</comment>
<proteinExistence type="predicted"/>
<feature type="transmembrane region" description="Helical" evidence="5">
    <location>
        <begin position="12"/>
        <end position="36"/>
    </location>
</feature>
<dbReference type="Pfam" id="PF00335">
    <property type="entry name" value="Tetraspanin"/>
    <property type="match status" value="1"/>
</dbReference>
<dbReference type="Gene3D" id="1.10.1450.10">
    <property type="entry name" value="Tetraspanin"/>
    <property type="match status" value="1"/>
</dbReference>
<evidence type="ECO:0008006" key="8">
    <source>
        <dbReference type="Google" id="ProtNLM"/>
    </source>
</evidence>
<organism evidence="6 7">
    <name type="scientific">Calicophoron daubneyi</name>
    <name type="common">Rumen fluke</name>
    <name type="synonym">Paramphistomum daubneyi</name>
    <dbReference type="NCBI Taxonomy" id="300641"/>
    <lineage>
        <taxon>Eukaryota</taxon>
        <taxon>Metazoa</taxon>
        <taxon>Spiralia</taxon>
        <taxon>Lophotrochozoa</taxon>
        <taxon>Platyhelminthes</taxon>
        <taxon>Trematoda</taxon>
        <taxon>Digenea</taxon>
        <taxon>Plagiorchiida</taxon>
        <taxon>Pronocephalata</taxon>
        <taxon>Paramphistomoidea</taxon>
        <taxon>Paramphistomidae</taxon>
        <taxon>Calicophoron</taxon>
    </lineage>
</organism>
<feature type="transmembrane region" description="Helical" evidence="5">
    <location>
        <begin position="169"/>
        <end position="188"/>
    </location>
</feature>